<accession>A0A317ZAK7</accession>
<dbReference type="EMBL" id="QEIV01000723">
    <property type="protein sequence ID" value="PWZ98434.1"/>
    <property type="molecule type" value="Genomic_DNA"/>
</dbReference>
<dbReference type="AlphaFoldDB" id="A0A317ZAK7"/>
<proteinExistence type="predicted"/>
<gene>
    <name evidence="1" type="ORF">DD924_08155</name>
</gene>
<evidence type="ECO:0000313" key="2">
    <source>
        <dbReference type="Proteomes" id="UP000246351"/>
    </source>
</evidence>
<comment type="caution">
    <text evidence="1">The sequence shown here is derived from an EMBL/GenBank/DDBJ whole genome shotgun (WGS) entry which is preliminary data.</text>
</comment>
<reference evidence="1 2" key="1">
    <citation type="journal article" date="2018" name="Vet. Microbiol.">
        <title>Clonal diversity and geographic distribution of methicillin-resistant Staphylococcus pseudintermedius from Australian animals: Discovery of novel sequence types.</title>
        <authorList>
            <person name="Worthing K.A."/>
            <person name="Abraham S."/>
            <person name="Coombs G.W."/>
            <person name="Pang S."/>
            <person name="Saputra S."/>
            <person name="Jordan D."/>
            <person name="Trott D.J."/>
            <person name="Norris J.M."/>
        </authorList>
    </citation>
    <scope>NUCLEOTIDE SEQUENCE [LARGE SCALE GENOMIC DNA]</scope>
    <source>
        <strain evidence="1 2">ST71 3</strain>
    </source>
</reference>
<dbReference type="Proteomes" id="UP000246351">
    <property type="component" value="Unassembled WGS sequence"/>
</dbReference>
<name>A0A317ZAK7_STAPS</name>
<organism evidence="1 2">
    <name type="scientific">Staphylococcus pseudintermedius</name>
    <dbReference type="NCBI Taxonomy" id="283734"/>
    <lineage>
        <taxon>Bacteria</taxon>
        <taxon>Bacillati</taxon>
        <taxon>Bacillota</taxon>
        <taxon>Bacilli</taxon>
        <taxon>Bacillales</taxon>
        <taxon>Staphylococcaceae</taxon>
        <taxon>Staphylococcus</taxon>
        <taxon>Staphylococcus intermedius group</taxon>
    </lineage>
</organism>
<feature type="non-terminal residue" evidence="1">
    <location>
        <position position="1"/>
    </location>
</feature>
<feature type="non-terminal residue" evidence="1">
    <location>
        <position position="81"/>
    </location>
</feature>
<evidence type="ECO:0000313" key="1">
    <source>
        <dbReference type="EMBL" id="PWZ98434.1"/>
    </source>
</evidence>
<protein>
    <submittedName>
        <fullName evidence="1">Head protein</fullName>
    </submittedName>
</protein>
<sequence>EMLQHRNGDDREDLYGFDEKTGKMLFKSIENKNNKSKVYYTKNIEKIVEKNPYQIISVHNHPRSTLPSVGDLTAQHLRKYA</sequence>